<protein>
    <submittedName>
        <fullName evidence="8">HORMA domain-containing protein 1-like isoform X2</fullName>
    </submittedName>
</protein>
<dbReference type="Gene3D" id="3.30.900.10">
    <property type="entry name" value="HORMA domain"/>
    <property type="match status" value="1"/>
</dbReference>
<dbReference type="InterPro" id="IPR003511">
    <property type="entry name" value="HORMA_dom"/>
</dbReference>
<dbReference type="AlphaFoldDB" id="A0A443SAM1"/>
<gene>
    <name evidence="8" type="ORF">B4U80_13205</name>
</gene>
<evidence type="ECO:0000256" key="5">
    <source>
        <dbReference type="ARBA" id="ARBA00023254"/>
    </source>
</evidence>
<evidence type="ECO:0000256" key="2">
    <source>
        <dbReference type="ARBA" id="ARBA00004286"/>
    </source>
</evidence>
<dbReference type="Proteomes" id="UP000288716">
    <property type="component" value="Unassembled WGS sequence"/>
</dbReference>
<sequence length="372" mass="41961">PREATEVSSVTAADEVRSQNEIPLYPTPEKVMFDGNCVSNVVTTGFHNVHTTYKFAEGDFMQSLLFQRYYGNGSAKRGVFPSQSFVEFGNRDFSAYVLDASKLSGKALQSQASYVIKRLFGLFDAIDRKYVKELHVRLLSQGNGNDNDGIEMFVFNFTYGSTPLITLNMNGEPVSLSQLQEKSSELMDSVNALFETILNMATTLPSLSDEAKPHLTIWMKKADDAPEDYLAPGYPPGPLYGIIRYPRTQQVVYNGNVMSNDINTGFHKMRISYKFAEGNFTESELFQRYYGTKISRRIHRRVRELSINESFETETNASSAVQEERDQSSDDESQSQYCGGSRFRSLYIDSDEDSEDILIEVSSSAYSDNDNE</sequence>
<proteinExistence type="predicted"/>
<dbReference type="VEuPathDB" id="VectorBase:LDEU007515"/>
<keyword evidence="5" id="KW-0469">Meiosis</keyword>
<dbReference type="GO" id="GO:0005634">
    <property type="term" value="C:nucleus"/>
    <property type="evidence" value="ECO:0007669"/>
    <property type="project" value="UniProtKB-SubCell"/>
</dbReference>
<evidence type="ECO:0000256" key="6">
    <source>
        <dbReference type="SAM" id="MobiDB-lite"/>
    </source>
</evidence>
<keyword evidence="9" id="KW-1185">Reference proteome</keyword>
<dbReference type="Pfam" id="PF02301">
    <property type="entry name" value="HORMA"/>
    <property type="match status" value="1"/>
</dbReference>
<evidence type="ECO:0000313" key="9">
    <source>
        <dbReference type="Proteomes" id="UP000288716"/>
    </source>
</evidence>
<feature type="domain" description="HORMA" evidence="7">
    <location>
        <begin position="56"/>
        <end position="273"/>
    </location>
</feature>
<evidence type="ECO:0000256" key="1">
    <source>
        <dbReference type="ARBA" id="ARBA00004123"/>
    </source>
</evidence>
<accession>A0A443SAM1</accession>
<dbReference type="PANTHER" id="PTHR48225:SF7">
    <property type="entry name" value="MEIOSIS-SPECIFIC PROTEIN HOP1"/>
    <property type="match status" value="1"/>
</dbReference>
<dbReference type="InterPro" id="IPR036570">
    <property type="entry name" value="HORMA_dom_sf"/>
</dbReference>
<evidence type="ECO:0000256" key="3">
    <source>
        <dbReference type="ARBA" id="ARBA00022454"/>
    </source>
</evidence>
<dbReference type="GO" id="GO:0005694">
    <property type="term" value="C:chromosome"/>
    <property type="evidence" value="ECO:0007669"/>
    <property type="project" value="UniProtKB-SubCell"/>
</dbReference>
<evidence type="ECO:0000259" key="7">
    <source>
        <dbReference type="PROSITE" id="PS50815"/>
    </source>
</evidence>
<dbReference type="PROSITE" id="PS50815">
    <property type="entry name" value="HORMA"/>
    <property type="match status" value="1"/>
</dbReference>
<reference evidence="8 9" key="1">
    <citation type="journal article" date="2018" name="Gigascience">
        <title>Genomes of trombidid mites reveal novel predicted allergens and laterally-transferred genes associated with secondary metabolism.</title>
        <authorList>
            <person name="Dong X."/>
            <person name="Chaisiri K."/>
            <person name="Xia D."/>
            <person name="Armstrong S.D."/>
            <person name="Fang Y."/>
            <person name="Donnelly M.J."/>
            <person name="Kadowaki T."/>
            <person name="McGarry J.W."/>
            <person name="Darby A.C."/>
            <person name="Makepeace B.L."/>
        </authorList>
    </citation>
    <scope>NUCLEOTIDE SEQUENCE [LARGE SCALE GENOMIC DNA]</scope>
    <source>
        <strain evidence="8">UoL-UT</strain>
    </source>
</reference>
<dbReference type="SUPFAM" id="SSF56019">
    <property type="entry name" value="The spindle assembly checkpoint protein mad2"/>
    <property type="match status" value="1"/>
</dbReference>
<evidence type="ECO:0000256" key="4">
    <source>
        <dbReference type="ARBA" id="ARBA00023242"/>
    </source>
</evidence>
<comment type="subcellular location">
    <subcellularLocation>
        <location evidence="2">Chromosome</location>
    </subcellularLocation>
    <subcellularLocation>
        <location evidence="1">Nucleus</location>
    </subcellularLocation>
</comment>
<dbReference type="InterPro" id="IPR051294">
    <property type="entry name" value="HORMA_MeioticProgression"/>
</dbReference>
<feature type="non-terminal residue" evidence="8">
    <location>
        <position position="1"/>
    </location>
</feature>
<dbReference type="OrthoDB" id="1928087at2759"/>
<comment type="caution">
    <text evidence="8">The sequence shown here is derived from an EMBL/GenBank/DDBJ whole genome shotgun (WGS) entry which is preliminary data.</text>
</comment>
<evidence type="ECO:0000313" key="8">
    <source>
        <dbReference type="EMBL" id="RWS24524.1"/>
    </source>
</evidence>
<keyword evidence="3" id="KW-0158">Chromosome</keyword>
<name>A0A443SAM1_9ACAR</name>
<feature type="region of interest" description="Disordered" evidence="6">
    <location>
        <begin position="311"/>
        <end position="340"/>
    </location>
</feature>
<feature type="compositionally biased region" description="Polar residues" evidence="6">
    <location>
        <begin position="311"/>
        <end position="321"/>
    </location>
</feature>
<dbReference type="GO" id="GO:0051321">
    <property type="term" value="P:meiotic cell cycle"/>
    <property type="evidence" value="ECO:0007669"/>
    <property type="project" value="UniProtKB-KW"/>
</dbReference>
<organism evidence="8 9">
    <name type="scientific">Leptotrombidium deliense</name>
    <dbReference type="NCBI Taxonomy" id="299467"/>
    <lineage>
        <taxon>Eukaryota</taxon>
        <taxon>Metazoa</taxon>
        <taxon>Ecdysozoa</taxon>
        <taxon>Arthropoda</taxon>
        <taxon>Chelicerata</taxon>
        <taxon>Arachnida</taxon>
        <taxon>Acari</taxon>
        <taxon>Acariformes</taxon>
        <taxon>Trombidiformes</taxon>
        <taxon>Prostigmata</taxon>
        <taxon>Anystina</taxon>
        <taxon>Parasitengona</taxon>
        <taxon>Trombiculoidea</taxon>
        <taxon>Trombiculidae</taxon>
        <taxon>Leptotrombidium</taxon>
    </lineage>
</organism>
<keyword evidence="4" id="KW-0539">Nucleus</keyword>
<dbReference type="PANTHER" id="PTHR48225">
    <property type="entry name" value="HORMA DOMAIN-CONTAINING PROTEIN 1"/>
    <property type="match status" value="1"/>
</dbReference>
<dbReference type="EMBL" id="NCKV01004762">
    <property type="protein sequence ID" value="RWS24524.1"/>
    <property type="molecule type" value="Genomic_DNA"/>
</dbReference>